<name>A0A381N2Y5_9ZZZZ</name>
<protein>
    <submittedName>
        <fullName evidence="1">Uncharacterized protein</fullName>
    </submittedName>
</protein>
<accession>A0A381N2Y5</accession>
<dbReference type="EMBL" id="UINC01000066">
    <property type="protein sequence ID" value="SUZ48414.1"/>
    <property type="molecule type" value="Genomic_DNA"/>
</dbReference>
<reference evidence="1" key="1">
    <citation type="submission" date="2018-05" db="EMBL/GenBank/DDBJ databases">
        <authorList>
            <person name="Lanie J.A."/>
            <person name="Ng W.-L."/>
            <person name="Kazmierczak K.M."/>
            <person name="Andrzejewski T.M."/>
            <person name="Davidsen T.M."/>
            <person name="Wayne K.J."/>
            <person name="Tettelin H."/>
            <person name="Glass J.I."/>
            <person name="Rusch D."/>
            <person name="Podicherti R."/>
            <person name="Tsui H.-C.T."/>
            <person name="Winkler M.E."/>
        </authorList>
    </citation>
    <scope>NUCLEOTIDE SEQUENCE</scope>
</reference>
<proteinExistence type="predicted"/>
<dbReference type="AlphaFoldDB" id="A0A381N2Y5"/>
<gene>
    <name evidence="1" type="ORF">METZ01_LOCUS1268</name>
</gene>
<organism evidence="1">
    <name type="scientific">marine metagenome</name>
    <dbReference type="NCBI Taxonomy" id="408172"/>
    <lineage>
        <taxon>unclassified sequences</taxon>
        <taxon>metagenomes</taxon>
        <taxon>ecological metagenomes</taxon>
    </lineage>
</organism>
<sequence length="50" mass="5861">MEPDPDHAGAGKRRFFFANSAFKFPILPLYPPSEYIVFVRFYSLSGYHLY</sequence>
<evidence type="ECO:0000313" key="1">
    <source>
        <dbReference type="EMBL" id="SUZ48414.1"/>
    </source>
</evidence>